<proteinExistence type="predicted"/>
<evidence type="ECO:0000313" key="1">
    <source>
        <dbReference type="EMBL" id="ALN79554.1"/>
    </source>
</evidence>
<organism evidence="1 2">
    <name type="scientific">Lysobacter antibioticus</name>
    <dbReference type="NCBI Taxonomy" id="84531"/>
    <lineage>
        <taxon>Bacteria</taxon>
        <taxon>Pseudomonadati</taxon>
        <taxon>Pseudomonadota</taxon>
        <taxon>Gammaproteobacteria</taxon>
        <taxon>Lysobacterales</taxon>
        <taxon>Lysobacteraceae</taxon>
        <taxon>Lysobacter</taxon>
    </lineage>
</organism>
<dbReference type="KEGG" id="lab:LA76x_1398"/>
<reference evidence="1 2" key="1">
    <citation type="journal article" date="2015" name="BMC Genomics">
        <title>Comparative genomics and metabolic profiling of the genus Lysobacter.</title>
        <authorList>
            <person name="de Bruijn I."/>
            <person name="Cheng X."/>
            <person name="de Jager V."/>
            <person name="Exposito R.G."/>
            <person name="Watrous J."/>
            <person name="Patel N."/>
            <person name="Postma J."/>
            <person name="Dorrestein P.C."/>
            <person name="Kobayashi D."/>
            <person name="Raaijmakers J.M."/>
        </authorList>
    </citation>
    <scope>NUCLEOTIDE SEQUENCE [LARGE SCALE GENOMIC DNA]</scope>
    <source>
        <strain evidence="1 2">76</strain>
    </source>
</reference>
<dbReference type="AlphaFoldDB" id="A0A0S2F7P5"/>
<sequence length="51" mass="5736">MLQPPVHRQHGGPWIPEGVRFDVFRHALVTDLKQQGFQNRDIALITGDATA</sequence>
<keyword evidence="2" id="KW-1185">Reference proteome</keyword>
<name>A0A0S2F7P5_LYSAN</name>
<dbReference type="Proteomes" id="UP000060787">
    <property type="component" value="Chromosome"/>
</dbReference>
<accession>A0A0S2F7P5</accession>
<dbReference type="PATRIC" id="fig|84531.8.peg.1430"/>
<dbReference type="EMBL" id="CP011129">
    <property type="protein sequence ID" value="ALN79554.1"/>
    <property type="molecule type" value="Genomic_DNA"/>
</dbReference>
<evidence type="ECO:0000313" key="2">
    <source>
        <dbReference type="Proteomes" id="UP000060787"/>
    </source>
</evidence>
<gene>
    <name evidence="1" type="ORF">LA76x_1398</name>
</gene>
<protein>
    <submittedName>
        <fullName evidence="1">Uncharacterized protein</fullName>
    </submittedName>
</protein>